<proteinExistence type="predicted"/>
<evidence type="ECO:0000259" key="2">
    <source>
        <dbReference type="Pfam" id="PF25213"/>
    </source>
</evidence>
<evidence type="ECO:0000313" key="3">
    <source>
        <dbReference type="EMBL" id="KTG11179.1"/>
    </source>
</evidence>
<dbReference type="Gene3D" id="1.10.10.10">
    <property type="entry name" value="Winged helix-like DNA-binding domain superfamily/Winged helix DNA-binding domain"/>
    <property type="match status" value="1"/>
</dbReference>
<comment type="caution">
    <text evidence="3">The sequence shown here is derived from an EMBL/GenBank/DDBJ whole genome shotgun (WGS) entry which is preliminary data.</text>
</comment>
<dbReference type="InterPro" id="IPR036388">
    <property type="entry name" value="WH-like_DNA-bd_sf"/>
</dbReference>
<dbReference type="AlphaFoldDB" id="A0A0W1RDH8"/>
<dbReference type="InterPro" id="IPR057527">
    <property type="entry name" value="HVO_A0261-like_N"/>
</dbReference>
<reference evidence="3 4" key="1">
    <citation type="submission" date="2015-12" db="EMBL/GenBank/DDBJ databases">
        <title>Haloprofundus marisrubri gen. nov., sp. nov., an extremely halophilic archaeon isolated from the Discovery deep brine-seawater interface in the Red Sea.</title>
        <authorList>
            <person name="Zhang G."/>
            <person name="Stingl U."/>
            <person name="Rashid M."/>
        </authorList>
    </citation>
    <scope>NUCLEOTIDE SEQUENCE [LARGE SCALE GENOMIC DNA]</scope>
    <source>
        <strain evidence="3 4">SB9</strain>
    </source>
</reference>
<dbReference type="InterPro" id="IPR036390">
    <property type="entry name" value="WH_DNA-bd_sf"/>
</dbReference>
<dbReference type="InterPro" id="IPR013561">
    <property type="entry name" value="FilR1_middle_dom"/>
</dbReference>
<sequence length="264" mass="29800">MESALEDIEFLALSANRVEVLDAVSSQPHTRRELEERTGASQPTLGRILHDFEDRNWVEQSGREYAATPTGRLVGAGFSDLREIVETEQRLRRVANWLPTETMTFDLRRLRDATITTPTQTRPNAPVQRVLELLRDAERVEIVSHAFNEQSMDVVRRRVDDGQQTFEGVFSASAIDAIADDSTLRERLRELLDLPGADLRIVDDEVPVAVTVADDVVHLFLRDDDGLLQASVDTDDETVVSWAHDVHERYWNAARALDAADLDD</sequence>
<feature type="domain" description="HVO-A0261-like N-terminal" evidence="2">
    <location>
        <begin position="6"/>
        <end position="90"/>
    </location>
</feature>
<organism evidence="3 4">
    <name type="scientific">Haloprofundus marisrubri</name>
    <dbReference type="NCBI Taxonomy" id="1514971"/>
    <lineage>
        <taxon>Archaea</taxon>
        <taxon>Methanobacteriati</taxon>
        <taxon>Methanobacteriota</taxon>
        <taxon>Stenosarchaea group</taxon>
        <taxon>Halobacteria</taxon>
        <taxon>Halobacteriales</taxon>
        <taxon>Haloferacaceae</taxon>
        <taxon>Haloprofundus</taxon>
    </lineage>
</organism>
<feature type="domain" description="Methanogenesis regulatory protein FilR1 middle" evidence="1">
    <location>
        <begin position="123"/>
        <end position="252"/>
    </location>
</feature>
<dbReference type="Pfam" id="PF25213">
    <property type="entry name" value="HVO_A0261_N"/>
    <property type="match status" value="1"/>
</dbReference>
<protein>
    <submittedName>
        <fullName evidence="3">IclR family transcriptional regulator</fullName>
    </submittedName>
</protein>
<accession>A0A0W1RDH8</accession>
<dbReference type="EMBL" id="LOPU01000013">
    <property type="protein sequence ID" value="KTG11179.1"/>
    <property type="molecule type" value="Genomic_DNA"/>
</dbReference>
<dbReference type="Proteomes" id="UP000054387">
    <property type="component" value="Unassembled WGS sequence"/>
</dbReference>
<dbReference type="RefSeq" id="WP_058580464.1">
    <property type="nucleotide sequence ID" value="NZ_LOPU01000013.1"/>
</dbReference>
<gene>
    <name evidence="3" type="ORF">AUR64_05310</name>
</gene>
<keyword evidence="4" id="KW-1185">Reference proteome</keyword>
<dbReference type="Pfam" id="PF08350">
    <property type="entry name" value="FilR1_middle"/>
    <property type="match status" value="1"/>
</dbReference>
<name>A0A0W1RDH8_9EURY</name>
<dbReference type="SUPFAM" id="SSF46785">
    <property type="entry name" value="Winged helix' DNA-binding domain"/>
    <property type="match status" value="1"/>
</dbReference>
<dbReference type="OrthoDB" id="330490at2157"/>
<evidence type="ECO:0000259" key="1">
    <source>
        <dbReference type="Pfam" id="PF08350"/>
    </source>
</evidence>
<evidence type="ECO:0000313" key="4">
    <source>
        <dbReference type="Proteomes" id="UP000054387"/>
    </source>
</evidence>